<protein>
    <submittedName>
        <fullName evidence="2">Uncharacterized protein</fullName>
    </submittedName>
</protein>
<evidence type="ECO:0000313" key="3">
    <source>
        <dbReference type="Proteomes" id="UP001146793"/>
    </source>
</evidence>
<feature type="region of interest" description="Disordered" evidence="1">
    <location>
        <begin position="178"/>
        <end position="205"/>
    </location>
</feature>
<dbReference type="Proteomes" id="UP001146793">
    <property type="component" value="Unassembled WGS sequence"/>
</dbReference>
<gene>
    <name evidence="2" type="ORF">M0812_00801</name>
</gene>
<feature type="region of interest" description="Disordered" evidence="1">
    <location>
        <begin position="79"/>
        <end position="128"/>
    </location>
</feature>
<evidence type="ECO:0000256" key="1">
    <source>
        <dbReference type="SAM" id="MobiDB-lite"/>
    </source>
</evidence>
<feature type="compositionally biased region" description="Basic and acidic residues" evidence="1">
    <location>
        <begin position="190"/>
        <end position="205"/>
    </location>
</feature>
<name>A0AAV8A6D4_9EUKA</name>
<evidence type="ECO:0000313" key="2">
    <source>
        <dbReference type="EMBL" id="KAJ3448322.1"/>
    </source>
</evidence>
<proteinExistence type="predicted"/>
<dbReference type="EMBL" id="JANTQA010000015">
    <property type="protein sequence ID" value="KAJ3448322.1"/>
    <property type="molecule type" value="Genomic_DNA"/>
</dbReference>
<comment type="caution">
    <text evidence="2">The sequence shown here is derived from an EMBL/GenBank/DDBJ whole genome shotgun (WGS) entry which is preliminary data.</text>
</comment>
<reference evidence="2" key="1">
    <citation type="submission" date="2022-08" db="EMBL/GenBank/DDBJ databases">
        <title>Novel sulphate-reducing endosymbionts in the free-living metamonad Anaeramoeba.</title>
        <authorList>
            <person name="Jerlstrom-Hultqvist J."/>
            <person name="Cepicka I."/>
            <person name="Gallot-Lavallee L."/>
            <person name="Salas-Leiva D."/>
            <person name="Curtis B.A."/>
            <person name="Zahonova K."/>
            <person name="Pipaliya S."/>
            <person name="Dacks J."/>
            <person name="Roger A.J."/>
        </authorList>
    </citation>
    <scope>NUCLEOTIDE SEQUENCE</scope>
    <source>
        <strain evidence="2">Busselton2</strain>
    </source>
</reference>
<sequence>MIKFHLIANIGESKIHVPIHNVATMRVCGLIKELNFRNVFLNQKIIGVKTSQDVWLFEQDFIQDILECGEVVSGVLENDSDETKKKQKKKRSNSLDSEKVQILSNSKQKLDDPNSKTKPITINDDISKGNTDGQSFSYSYDSKNETVDFEKQKITFKSNKRIKQENIFNDHLKQVNPLQKKTKLEQTVTAKRDTNKEDKIEKKKK</sequence>
<accession>A0AAV8A6D4</accession>
<dbReference type="AlphaFoldDB" id="A0AAV8A6D4"/>
<organism evidence="2 3">
    <name type="scientific">Anaeramoeba flamelloides</name>
    <dbReference type="NCBI Taxonomy" id="1746091"/>
    <lineage>
        <taxon>Eukaryota</taxon>
        <taxon>Metamonada</taxon>
        <taxon>Anaeramoebidae</taxon>
        <taxon>Anaeramoeba</taxon>
    </lineage>
</organism>